<keyword evidence="2" id="KW-1185">Reference proteome</keyword>
<evidence type="ECO:0000313" key="1">
    <source>
        <dbReference type="EMBL" id="MBB5336428.1"/>
    </source>
</evidence>
<proteinExistence type="predicted"/>
<sequence length="497" mass="56697">MASFKRKLQRSQKRLMTTSLVSHDRKGKTLIPPIMKIQKMQRVSWMDDRLPEWLWAELLLVGLGRAKAIAVMKKAVEFWYGKPKDQQPYDITHTGLASIPGEILREFLQKLCSDKASQQALQPLLLFCPELPGSAIWEEALQGTAEPEMGDILAKAVLEVIDHQSQTATDCRWLRVFYWMVIGKLHERRDFAETLFDYPYAGDMTTVRPRIRETEMQLDFGAKPDLSWPKTFWRICMERTDCIPVDLSDNDAVLKSHVTKQEVTELVEKLKMHWDQTVNDTDINPKRDTVFGIAFYCLSILEELVQSGNSTGILGRSGIRSLVECYITLAYLTKKDQSDLWQAYRQYGTGQAKLSLLKLTEKVDLETSSVSVKDLEMLANEDYWQEFLPIELGNWGASNLRKLSEEAGVKDVYDALYDWPSGYIHGHWGAVRDSVFVTCANPLHNFHRIPNNRRELNDVTADAVVLVSMVLDLLDGSYPGFTERLPAPSAVESDKAK</sequence>
<protein>
    <submittedName>
        <fullName evidence="1">Uncharacterized protein</fullName>
    </submittedName>
</protein>
<comment type="caution">
    <text evidence="1">The sequence shown here is derived from an EMBL/GenBank/DDBJ whole genome shotgun (WGS) entry which is preliminary data.</text>
</comment>
<dbReference type="InterPro" id="IPR043733">
    <property type="entry name" value="DUF5677"/>
</dbReference>
<dbReference type="AlphaFoldDB" id="A0A840UNZ8"/>
<name>A0A840UNZ8_9FIRM</name>
<organism evidence="1 2">
    <name type="scientific">Pectinatus brassicae</name>
    <dbReference type="NCBI Taxonomy" id="862415"/>
    <lineage>
        <taxon>Bacteria</taxon>
        <taxon>Bacillati</taxon>
        <taxon>Bacillota</taxon>
        <taxon>Negativicutes</taxon>
        <taxon>Selenomonadales</taxon>
        <taxon>Selenomonadaceae</taxon>
        <taxon>Pectinatus</taxon>
    </lineage>
</organism>
<dbReference type="EMBL" id="JACHFH010000017">
    <property type="protein sequence ID" value="MBB5336428.1"/>
    <property type="molecule type" value="Genomic_DNA"/>
</dbReference>
<dbReference type="Proteomes" id="UP000559117">
    <property type="component" value="Unassembled WGS sequence"/>
</dbReference>
<reference evidence="1 2" key="1">
    <citation type="submission" date="2020-08" db="EMBL/GenBank/DDBJ databases">
        <title>Genomic Encyclopedia of Type Strains, Phase IV (KMG-IV): sequencing the most valuable type-strain genomes for metagenomic binning, comparative biology and taxonomic classification.</title>
        <authorList>
            <person name="Goeker M."/>
        </authorList>
    </citation>
    <scope>NUCLEOTIDE SEQUENCE [LARGE SCALE GENOMIC DNA]</scope>
    <source>
        <strain evidence="1 2">DSM 24661</strain>
    </source>
</reference>
<dbReference type="Pfam" id="PF18928">
    <property type="entry name" value="DUF5677"/>
    <property type="match status" value="1"/>
</dbReference>
<accession>A0A840UNZ8</accession>
<evidence type="ECO:0000313" key="2">
    <source>
        <dbReference type="Proteomes" id="UP000559117"/>
    </source>
</evidence>
<dbReference type="RefSeq" id="WP_183861355.1">
    <property type="nucleotide sequence ID" value="NZ_JACHFH010000017.1"/>
</dbReference>
<gene>
    <name evidence="1" type="ORF">HNR32_001576</name>
</gene>